<dbReference type="Gene3D" id="3.40.190.10">
    <property type="entry name" value="Periplasmic binding protein-like II"/>
    <property type="match status" value="2"/>
</dbReference>
<evidence type="ECO:0000259" key="5">
    <source>
        <dbReference type="PROSITE" id="PS50931"/>
    </source>
</evidence>
<dbReference type="InterPro" id="IPR000847">
    <property type="entry name" value="LysR_HTH_N"/>
</dbReference>
<sequence>MRPEAFWLILLAPEPLRGIYMTLQQLHYLITITETGSLNKAAEVLYISQPSLSSSIKELEKEVGITIFHRSGKGVSLTNDGMEFLLYARQLYQQYESILEKYGKPGTLKKKFGVSAQHYSFAVKAFVETVKKFDTSKYEFAIRETKTLEIIDDVNTLKSEIGILYLSDFNRKAIAKLLRANHLEFHRLIDCQAYVYLWREHPLAKCRAIRFSQLEEYPCLSFEQGDNGSFYFAEEILSTNEYARTIKANDRATMLNLMIGLNGYTLCSGIICEELNGTDFVTVPFEADELNPNSAMEIGYVVKKNSLLSEIGKLYIEETKNYLDQYQIR</sequence>
<gene>
    <name evidence="6" type="ORF">HMPREF3293_02940</name>
</gene>
<name>A0A136Q0S6_9FIRM</name>
<dbReference type="AlphaFoldDB" id="A0A136Q0S6"/>
<dbReference type="SUPFAM" id="SSF53850">
    <property type="entry name" value="Periplasmic binding protein-like II"/>
    <property type="match status" value="1"/>
</dbReference>
<dbReference type="InterPro" id="IPR005119">
    <property type="entry name" value="LysR_subst-bd"/>
</dbReference>
<evidence type="ECO:0000313" key="7">
    <source>
        <dbReference type="Proteomes" id="UP000070366"/>
    </source>
</evidence>
<keyword evidence="7" id="KW-1185">Reference proteome</keyword>
<keyword evidence="4" id="KW-0804">Transcription</keyword>
<dbReference type="Gene3D" id="1.10.10.10">
    <property type="entry name" value="Winged helix-like DNA-binding domain superfamily/Winged helix DNA-binding domain"/>
    <property type="match status" value="1"/>
</dbReference>
<dbReference type="PATRIC" id="fig|626937.4.peg.2895"/>
<comment type="caution">
    <text evidence="6">The sequence shown here is derived from an EMBL/GenBank/DDBJ whole genome shotgun (WGS) entry which is preliminary data.</text>
</comment>
<evidence type="ECO:0000256" key="4">
    <source>
        <dbReference type="ARBA" id="ARBA00023163"/>
    </source>
</evidence>
<dbReference type="PANTHER" id="PTHR30346">
    <property type="entry name" value="TRANSCRIPTIONAL DUAL REGULATOR HCAR-RELATED"/>
    <property type="match status" value="1"/>
</dbReference>
<protein>
    <submittedName>
        <fullName evidence="6">Transcriptional regulator, LysR family</fullName>
    </submittedName>
</protein>
<dbReference type="FunFam" id="1.10.10.10:FF:000001">
    <property type="entry name" value="LysR family transcriptional regulator"/>
    <property type="match status" value="1"/>
</dbReference>
<feature type="domain" description="HTH lysR-type" evidence="5">
    <location>
        <begin position="21"/>
        <end position="78"/>
    </location>
</feature>
<keyword evidence="2" id="KW-0805">Transcription regulation</keyword>
<proteinExistence type="inferred from homology"/>
<dbReference type="InterPro" id="IPR036388">
    <property type="entry name" value="WH-like_DNA-bd_sf"/>
</dbReference>
<evidence type="ECO:0000256" key="3">
    <source>
        <dbReference type="ARBA" id="ARBA00023125"/>
    </source>
</evidence>
<dbReference type="PROSITE" id="PS50931">
    <property type="entry name" value="HTH_LYSR"/>
    <property type="match status" value="1"/>
</dbReference>
<dbReference type="PRINTS" id="PR00039">
    <property type="entry name" value="HTHLYSR"/>
</dbReference>
<organism evidence="6 7">
    <name type="scientific">Christensenella minuta</name>
    <dbReference type="NCBI Taxonomy" id="626937"/>
    <lineage>
        <taxon>Bacteria</taxon>
        <taxon>Bacillati</taxon>
        <taxon>Bacillota</taxon>
        <taxon>Clostridia</taxon>
        <taxon>Christensenellales</taxon>
        <taxon>Christensenellaceae</taxon>
        <taxon>Christensenella</taxon>
    </lineage>
</organism>
<dbReference type="GO" id="GO:0003677">
    <property type="term" value="F:DNA binding"/>
    <property type="evidence" value="ECO:0007669"/>
    <property type="project" value="UniProtKB-KW"/>
</dbReference>
<dbReference type="GO" id="GO:0032993">
    <property type="term" value="C:protein-DNA complex"/>
    <property type="evidence" value="ECO:0007669"/>
    <property type="project" value="TreeGrafter"/>
</dbReference>
<dbReference type="EMBL" id="LSZW01000065">
    <property type="protein sequence ID" value="KXK64291.1"/>
    <property type="molecule type" value="Genomic_DNA"/>
</dbReference>
<dbReference type="Pfam" id="PF00126">
    <property type="entry name" value="HTH_1"/>
    <property type="match status" value="1"/>
</dbReference>
<reference evidence="6 7" key="1">
    <citation type="submission" date="2016-02" db="EMBL/GenBank/DDBJ databases">
        <authorList>
            <person name="Wen L."/>
            <person name="He K."/>
            <person name="Yang H."/>
        </authorList>
    </citation>
    <scope>NUCLEOTIDE SEQUENCE [LARGE SCALE GENOMIC DNA]</scope>
    <source>
        <strain evidence="6 7">DSM 22607</strain>
    </source>
</reference>
<dbReference type="SUPFAM" id="SSF46785">
    <property type="entry name" value="Winged helix' DNA-binding domain"/>
    <property type="match status" value="1"/>
</dbReference>
<dbReference type="GO" id="GO:0003700">
    <property type="term" value="F:DNA-binding transcription factor activity"/>
    <property type="evidence" value="ECO:0007669"/>
    <property type="project" value="InterPro"/>
</dbReference>
<keyword evidence="3" id="KW-0238">DNA-binding</keyword>
<comment type="similarity">
    <text evidence="1">Belongs to the LysR transcriptional regulatory family.</text>
</comment>
<dbReference type="Proteomes" id="UP000070366">
    <property type="component" value="Unassembled WGS sequence"/>
</dbReference>
<dbReference type="CDD" id="cd05466">
    <property type="entry name" value="PBP2_LTTR_substrate"/>
    <property type="match status" value="1"/>
</dbReference>
<evidence type="ECO:0000256" key="2">
    <source>
        <dbReference type="ARBA" id="ARBA00023015"/>
    </source>
</evidence>
<dbReference type="PANTHER" id="PTHR30346:SF0">
    <property type="entry name" value="HCA OPERON TRANSCRIPTIONAL ACTIVATOR HCAR"/>
    <property type="match status" value="1"/>
</dbReference>
<accession>A0A136Q0S6</accession>
<dbReference type="Pfam" id="PF03466">
    <property type="entry name" value="LysR_substrate"/>
    <property type="match status" value="1"/>
</dbReference>
<dbReference type="STRING" id="626937.HMPREF3293_02940"/>
<evidence type="ECO:0000313" key="6">
    <source>
        <dbReference type="EMBL" id="KXK64291.1"/>
    </source>
</evidence>
<dbReference type="InterPro" id="IPR036390">
    <property type="entry name" value="WH_DNA-bd_sf"/>
</dbReference>
<evidence type="ECO:0000256" key="1">
    <source>
        <dbReference type="ARBA" id="ARBA00009437"/>
    </source>
</evidence>